<accession>A0A1B1A711</accession>
<dbReference type="EMBL" id="CP015231">
    <property type="protein sequence ID" value="ANP42364.1"/>
    <property type="molecule type" value="Genomic_DNA"/>
</dbReference>
<evidence type="ECO:0000313" key="1">
    <source>
        <dbReference type="EMBL" id="ANP42364.1"/>
    </source>
</evidence>
<keyword evidence="1" id="KW-0614">Plasmid</keyword>
<dbReference type="AlphaFoldDB" id="A0A1B1A711"/>
<organism evidence="1 2">
    <name type="scientific">Tritonibacter mobilis F1926</name>
    <dbReference type="NCBI Taxonomy" id="1265309"/>
    <lineage>
        <taxon>Bacteria</taxon>
        <taxon>Pseudomonadati</taxon>
        <taxon>Pseudomonadota</taxon>
        <taxon>Alphaproteobacteria</taxon>
        <taxon>Rhodobacterales</taxon>
        <taxon>Paracoccaceae</taxon>
        <taxon>Tritonibacter</taxon>
    </lineage>
</organism>
<sequence length="162" mass="16925">MSDVLNIECGDETADSDLQLVQVLICDSVQAIPEEAHPLEQRRGVGLIPRRAVEAFGHDNVDFAALCGLQKAQVIRALAAGAADAVIGEDLGDLPPLLVAVAAAETELVLNGGLFLLVGGIAGIDSSAKRGSGWHGSVLLFWALPHLGSIFFCGMAREQADK</sequence>
<dbReference type="KEGG" id="rmb:K529_016420"/>
<evidence type="ECO:0000313" key="2">
    <source>
        <dbReference type="Proteomes" id="UP000013243"/>
    </source>
</evidence>
<proteinExistence type="predicted"/>
<dbReference type="Proteomes" id="UP000013243">
    <property type="component" value="Plasmid unnamed1"/>
</dbReference>
<geneLocation type="plasmid" evidence="1 2">
    <name>unnamed1</name>
</geneLocation>
<gene>
    <name evidence="1" type="ORF">K529_016420</name>
</gene>
<reference evidence="1 2" key="1">
    <citation type="journal article" date="2016" name="ISME J.">
        <title>Global occurrence and heterogeneity of the Roseobacter-clade species Ruegeria mobilis.</title>
        <authorList>
            <person name="Sonnenschein E."/>
            <person name="Gram L."/>
        </authorList>
    </citation>
    <scope>NUCLEOTIDE SEQUENCE [LARGE SCALE GENOMIC DNA]</scope>
    <source>
        <strain evidence="1 2">F1926</strain>
        <plasmid evidence="1 2">unnamed1</plasmid>
    </source>
</reference>
<protein>
    <submittedName>
        <fullName evidence="1">Uncharacterized protein</fullName>
    </submittedName>
</protein>
<name>A0A1B1A711_9RHOB</name>